<dbReference type="InterPro" id="IPR052536">
    <property type="entry name" value="ABC-4_Integral_Memb_Prot"/>
</dbReference>
<feature type="transmembrane region" description="Helical" evidence="6">
    <location>
        <begin position="21"/>
        <end position="41"/>
    </location>
</feature>
<organism evidence="9 11">
    <name type="scientific">Streptococcus iniae</name>
    <name type="common">Streptococcus shiloi</name>
    <dbReference type="NCBI Taxonomy" id="1346"/>
    <lineage>
        <taxon>Bacteria</taxon>
        <taxon>Bacillati</taxon>
        <taxon>Bacillota</taxon>
        <taxon>Bacilli</taxon>
        <taxon>Lactobacillales</taxon>
        <taxon>Streptococcaceae</taxon>
        <taxon>Streptococcus</taxon>
    </lineage>
</organism>
<feature type="transmembrane region" description="Helical" evidence="6">
    <location>
        <begin position="97"/>
        <end position="130"/>
    </location>
</feature>
<evidence type="ECO:0000313" key="10">
    <source>
        <dbReference type="Proteomes" id="UP000025245"/>
    </source>
</evidence>
<evidence type="ECO:0000256" key="2">
    <source>
        <dbReference type="ARBA" id="ARBA00022475"/>
    </source>
</evidence>
<feature type="transmembrane region" description="Helical" evidence="6">
    <location>
        <begin position="520"/>
        <end position="548"/>
    </location>
</feature>
<dbReference type="AlphaFoldDB" id="A0A1J0MYU2"/>
<feature type="transmembrane region" description="Helical" evidence="6">
    <location>
        <begin position="582"/>
        <end position="604"/>
    </location>
</feature>
<keyword evidence="6" id="KW-0813">Transport</keyword>
<feature type="transmembrane region" description="Helical" evidence="6">
    <location>
        <begin position="279"/>
        <end position="303"/>
    </location>
</feature>
<evidence type="ECO:0000256" key="5">
    <source>
        <dbReference type="ARBA" id="ARBA00023136"/>
    </source>
</evidence>
<dbReference type="KEGG" id="sio:DW64_04700"/>
<feature type="transmembrane region" description="Helical" evidence="6">
    <location>
        <begin position="619"/>
        <end position="637"/>
    </location>
</feature>
<evidence type="ECO:0000256" key="3">
    <source>
        <dbReference type="ARBA" id="ARBA00022692"/>
    </source>
</evidence>
<dbReference type="EMBL" id="QLQD01000046">
    <property type="protein sequence ID" value="RLU57142.1"/>
    <property type="molecule type" value="Genomic_DNA"/>
</dbReference>
<evidence type="ECO:0000256" key="4">
    <source>
        <dbReference type="ARBA" id="ARBA00022989"/>
    </source>
</evidence>
<dbReference type="PANTHER" id="PTHR46795">
    <property type="entry name" value="ABC TRANSPORTER PERMEASE-RELATED-RELATED"/>
    <property type="match status" value="1"/>
</dbReference>
<feature type="transmembrane region" description="Helical" evidence="6">
    <location>
        <begin position="192"/>
        <end position="210"/>
    </location>
</feature>
<dbReference type="InterPro" id="IPR027022">
    <property type="entry name" value="ABC_permease_BceB-typ"/>
</dbReference>
<accession>A0A1J0MYU2</accession>
<dbReference type="KEGG" id="siq:DQ08_04705"/>
<dbReference type="Pfam" id="PF02687">
    <property type="entry name" value="FtsX"/>
    <property type="match status" value="1"/>
</dbReference>
<gene>
    <name evidence="9" type="ORF">DIY07_05090</name>
    <name evidence="8" type="ORF">DQ08_04705</name>
</gene>
<reference evidence="8 10" key="1">
    <citation type="journal article" date="2014" name="Genome Announc.">
        <title>Complete Genome Sequence of a Virulent Strain, Streptococcus iniae ISET0901, Isolated from Diseased Tilapia.</title>
        <authorList>
            <person name="Pridgeon J.W."/>
            <person name="Zhang D."/>
            <person name="Zhang L."/>
        </authorList>
    </citation>
    <scope>NUCLEOTIDE SEQUENCE [LARGE SCALE GENOMIC DNA]</scope>
    <source>
        <strain evidence="8 10">ISET0901</strain>
    </source>
</reference>
<evidence type="ECO:0000313" key="8">
    <source>
        <dbReference type="EMBL" id="AHY15767.1"/>
    </source>
</evidence>
<sequence>MFYLKLAWNNLRKSKATVAPFLLASTVLYTFLAIVFLILLSPMTKSMSYGNSLLGLAIVVLIIFSIVMEIYSYNFLLKQRSREFGLYNILGMTKKQVGLVSTIELIILFFLTIVGGSVFSAIFSHLFYLIFVNLVHYNHLQLDINVLAFVFNSGIFAAIFIILEFVALRTIKKSSPLSLFQTASKGEKEPKGNLLLALLSVIFIGAGYYLSLSSTKIAALAVLYRFFIAVVFVIIGTYLFYISFMTWYLKRKKADKIYYYKPEHFITTSQMIFRMKENALGLANITLLAVMAFVSIATTTALYNNSNDMTNKLFPKNTNFDFFSPDRKTAEEQFKHYVAEPLALNSKVVIAYQSSMVGLPIANQKKVTINSDDITSPAVSKLSFVFLISEKDFISLGNKKLNLKEGEIAFYRQKGDSQLEALKILDQTYRVTENFKSLKFPNVANTYNPSVMILRDRVAVEKLLTAINKISHTKLEPVYSVYVDLSKEQVNQLHLQSSVLVDGDHSLAHITQKHIFYSDILGMVGGFVFTGFLLGLTFILGAALIIYYKQYSEGYQDKKSYHILQEVGMSQSEVRKTINSQIILVFFMPIVMAVLHFMIALVMIKQMLLIFGVDNTSSVYSISALTIIGIIILYYAIYRMTSRIYYKIIER</sequence>
<feature type="transmembrane region" description="Helical" evidence="6">
    <location>
        <begin position="53"/>
        <end position="76"/>
    </location>
</feature>
<evidence type="ECO:0000256" key="6">
    <source>
        <dbReference type="PIRNR" id="PIRNR018968"/>
    </source>
</evidence>
<dbReference type="PIRSF" id="PIRSF018968">
    <property type="entry name" value="ABC_permease_BceB"/>
    <property type="match status" value="1"/>
</dbReference>
<dbReference type="eggNOG" id="COG0577">
    <property type="taxonomic scope" value="Bacteria"/>
</dbReference>
<evidence type="ECO:0000313" key="11">
    <source>
        <dbReference type="Proteomes" id="UP000269148"/>
    </source>
</evidence>
<protein>
    <submittedName>
        <fullName evidence="9">ABC transporter permease</fullName>
    </submittedName>
</protein>
<dbReference type="OrthoDB" id="1705903at2"/>
<keyword evidence="5 6" id="KW-0472">Membrane</keyword>
<dbReference type="EMBL" id="CP007586">
    <property type="protein sequence ID" value="AHY15767.1"/>
    <property type="molecule type" value="Genomic_DNA"/>
</dbReference>
<evidence type="ECO:0000256" key="1">
    <source>
        <dbReference type="ARBA" id="ARBA00004651"/>
    </source>
</evidence>
<comment type="similarity">
    <text evidence="6">Belongs to the ABC-4 integral membrane protein family.</text>
</comment>
<comment type="subcellular location">
    <subcellularLocation>
        <location evidence="1 6">Cell membrane</location>
        <topology evidence="1 6">Multi-pass membrane protein</topology>
    </subcellularLocation>
</comment>
<reference evidence="9 11" key="2">
    <citation type="submission" date="2018-06" db="EMBL/GenBank/DDBJ databases">
        <title>Mutators as drivers of adaptation in pathogenic bacteria and a risk factor for host jumps and vaccine escape.</title>
        <authorList>
            <person name="Barnes A.C."/>
            <person name="Silayeva O."/>
        </authorList>
    </citation>
    <scope>NUCLEOTIDE SEQUENCE [LARGE SCALE GENOMIC DNA]</scope>
    <source>
        <strain evidence="9 11">QMA0445</strain>
    </source>
</reference>
<keyword evidence="2 6" id="KW-1003">Cell membrane</keyword>
<evidence type="ECO:0000259" key="7">
    <source>
        <dbReference type="Pfam" id="PF02687"/>
    </source>
</evidence>
<dbReference type="PANTHER" id="PTHR46795:SF3">
    <property type="entry name" value="ABC TRANSPORTER PERMEASE"/>
    <property type="match status" value="1"/>
</dbReference>
<dbReference type="InterPro" id="IPR003838">
    <property type="entry name" value="ABC3_permease_C"/>
</dbReference>
<feature type="domain" description="ABC3 transporter permease C-terminal" evidence="7">
    <location>
        <begin position="56"/>
        <end position="176"/>
    </location>
</feature>
<dbReference type="Proteomes" id="UP000025245">
    <property type="component" value="Chromosome"/>
</dbReference>
<evidence type="ECO:0000313" key="9">
    <source>
        <dbReference type="EMBL" id="RLU57142.1"/>
    </source>
</evidence>
<dbReference type="Proteomes" id="UP000269148">
    <property type="component" value="Unassembled WGS sequence"/>
</dbReference>
<keyword evidence="10" id="KW-1185">Reference proteome</keyword>
<keyword evidence="4 6" id="KW-1133">Transmembrane helix</keyword>
<dbReference type="GO" id="GO:0055085">
    <property type="term" value="P:transmembrane transport"/>
    <property type="evidence" value="ECO:0007669"/>
    <property type="project" value="UniProtKB-UniRule"/>
</dbReference>
<proteinExistence type="inferred from homology"/>
<feature type="transmembrane region" description="Helical" evidence="6">
    <location>
        <begin position="150"/>
        <end position="171"/>
    </location>
</feature>
<dbReference type="GO" id="GO:0005886">
    <property type="term" value="C:plasma membrane"/>
    <property type="evidence" value="ECO:0007669"/>
    <property type="project" value="UniProtKB-SubCell"/>
</dbReference>
<keyword evidence="3 6" id="KW-0812">Transmembrane</keyword>
<dbReference type="STRING" id="1346.BMF34_04795"/>
<dbReference type="RefSeq" id="WP_003099611.1">
    <property type="nucleotide sequence ID" value="NZ_CP017952.1"/>
</dbReference>
<name>A0A1J0MYU2_STRIN</name>
<feature type="transmembrane region" description="Helical" evidence="6">
    <location>
        <begin position="222"/>
        <end position="249"/>
    </location>
</feature>